<keyword evidence="1" id="KW-0472">Membrane</keyword>
<evidence type="ECO:0000259" key="2">
    <source>
        <dbReference type="Pfam" id="PF18902"/>
    </source>
</evidence>
<name>A0A6M3LS60_9ZZZZ</name>
<feature type="domain" description="DUF5658" evidence="2">
    <location>
        <begin position="12"/>
        <end position="72"/>
    </location>
</feature>
<feature type="transmembrane region" description="Helical" evidence="1">
    <location>
        <begin position="48"/>
        <end position="68"/>
    </location>
</feature>
<reference evidence="3" key="1">
    <citation type="submission" date="2020-03" db="EMBL/GenBank/DDBJ databases">
        <title>The deep terrestrial virosphere.</title>
        <authorList>
            <person name="Holmfeldt K."/>
            <person name="Nilsson E."/>
            <person name="Simone D."/>
            <person name="Lopez-Fernandez M."/>
            <person name="Wu X."/>
            <person name="de Brujin I."/>
            <person name="Lundin D."/>
            <person name="Andersson A."/>
            <person name="Bertilsson S."/>
            <person name="Dopson M."/>
        </authorList>
    </citation>
    <scope>NUCLEOTIDE SEQUENCE</scope>
    <source>
        <strain evidence="3">MM415B05294</strain>
    </source>
</reference>
<evidence type="ECO:0000313" key="3">
    <source>
        <dbReference type="EMBL" id="QJA95548.1"/>
    </source>
</evidence>
<feature type="transmembrane region" description="Helical" evidence="1">
    <location>
        <begin position="7"/>
        <end position="28"/>
    </location>
</feature>
<organism evidence="3">
    <name type="scientific">viral metagenome</name>
    <dbReference type="NCBI Taxonomy" id="1070528"/>
    <lineage>
        <taxon>unclassified sequences</taxon>
        <taxon>metagenomes</taxon>
        <taxon>organismal metagenomes</taxon>
    </lineage>
</organism>
<keyword evidence="1" id="KW-1133">Transmembrane helix</keyword>
<dbReference type="EMBL" id="MT143323">
    <property type="protein sequence ID" value="QJA95548.1"/>
    <property type="molecule type" value="Genomic_DNA"/>
</dbReference>
<gene>
    <name evidence="3" type="ORF">MM415B05294_0009</name>
</gene>
<sequence>MNNFILWSLYVTLFFYCIIDGYQTKLLLDLGADEFNPWLRWLMDITGTWLSMLLFKVFLLIGLGVLLFTKYNQRIHEDAQKPGT</sequence>
<dbReference type="AlphaFoldDB" id="A0A6M3LS60"/>
<proteinExistence type="predicted"/>
<keyword evidence="1" id="KW-0812">Transmembrane</keyword>
<dbReference type="InterPro" id="IPR043717">
    <property type="entry name" value="DUF5658"/>
</dbReference>
<evidence type="ECO:0000256" key="1">
    <source>
        <dbReference type="SAM" id="Phobius"/>
    </source>
</evidence>
<accession>A0A6M3LS60</accession>
<dbReference type="Pfam" id="PF18902">
    <property type="entry name" value="DUF5658"/>
    <property type="match status" value="1"/>
</dbReference>
<protein>
    <recommendedName>
        <fullName evidence="2">DUF5658 domain-containing protein</fullName>
    </recommendedName>
</protein>